<proteinExistence type="predicted"/>
<protein>
    <recommendedName>
        <fullName evidence="2">Lipid/polyisoprenoid-binding YceI-like domain-containing protein</fullName>
    </recommendedName>
</protein>
<dbReference type="EMBL" id="CP008849">
    <property type="protein sequence ID" value="AIG00539.1"/>
    <property type="molecule type" value="Genomic_DNA"/>
</dbReference>
<evidence type="ECO:0000259" key="2">
    <source>
        <dbReference type="SMART" id="SM00867"/>
    </source>
</evidence>
<dbReference type="PIRSF" id="PIRSF029811">
    <property type="entry name" value="UCP029811"/>
    <property type="match status" value="1"/>
</dbReference>
<dbReference type="InterPro" id="IPR036761">
    <property type="entry name" value="TTHA0802/YceI-like_sf"/>
</dbReference>
<dbReference type="GeneID" id="78256901"/>
<dbReference type="Proteomes" id="UP000056090">
    <property type="component" value="Chromosome"/>
</dbReference>
<dbReference type="RefSeq" id="WP_044058523.1">
    <property type="nucleotide sequence ID" value="NZ_CAJXAX010000006.1"/>
</dbReference>
<dbReference type="SUPFAM" id="SSF101874">
    <property type="entry name" value="YceI-like"/>
    <property type="match status" value="1"/>
</dbReference>
<keyword evidence="1" id="KW-0732">Signal</keyword>
<dbReference type="Pfam" id="PF04264">
    <property type="entry name" value="YceI"/>
    <property type="match status" value="1"/>
</dbReference>
<evidence type="ECO:0000313" key="4">
    <source>
        <dbReference type="Proteomes" id="UP000056090"/>
    </source>
</evidence>
<dbReference type="KEGG" id="aal:EP13_18665"/>
<sequence length="194" mass="20678">MITARIRTLSAALIACGFAFPAMADWNVDKDTSALHFLSTKNAQVTEVHQFDSFDGSLSDSGALSIEVDLASVNTAIDIRNSRMQEMLFNVAEFAKATFVADLPDTLTDLENGDVVVAKVDGILTLHGKAVPTTFAIKASKLDDDTMTVSTVSPTLIKAEAFGLTEGVEALQKIAGLKSITTTVPVTFSVTFTR</sequence>
<dbReference type="Gene3D" id="2.40.128.110">
    <property type="entry name" value="Lipid/polyisoprenoid-binding, YceI-like"/>
    <property type="match status" value="1"/>
</dbReference>
<dbReference type="InterPro" id="IPR027016">
    <property type="entry name" value="UCP029811"/>
</dbReference>
<evidence type="ECO:0000256" key="1">
    <source>
        <dbReference type="SAM" id="SignalP"/>
    </source>
</evidence>
<organism evidence="3 4">
    <name type="scientific">Alteromonas australica</name>
    <dbReference type="NCBI Taxonomy" id="589873"/>
    <lineage>
        <taxon>Bacteria</taxon>
        <taxon>Pseudomonadati</taxon>
        <taxon>Pseudomonadota</taxon>
        <taxon>Gammaproteobacteria</taxon>
        <taxon>Alteromonadales</taxon>
        <taxon>Alteromonadaceae</taxon>
        <taxon>Alteromonas/Salinimonas group</taxon>
        <taxon>Alteromonas</taxon>
    </lineage>
</organism>
<dbReference type="InterPro" id="IPR007372">
    <property type="entry name" value="Lipid/polyisoprenoid-bd_YceI"/>
</dbReference>
<dbReference type="PANTHER" id="PTHR34406">
    <property type="entry name" value="PROTEIN YCEI"/>
    <property type="match status" value="1"/>
</dbReference>
<feature type="domain" description="Lipid/polyisoprenoid-binding YceI-like" evidence="2">
    <location>
        <begin position="25"/>
        <end position="193"/>
    </location>
</feature>
<keyword evidence="4" id="KW-1185">Reference proteome</keyword>
<dbReference type="SMART" id="SM00867">
    <property type="entry name" value="YceI"/>
    <property type="match status" value="1"/>
</dbReference>
<dbReference type="AlphaFoldDB" id="A0A075P4D5"/>
<reference evidence="3 4" key="1">
    <citation type="submission" date="2014-06" db="EMBL/GenBank/DDBJ databases">
        <title>Genomes of Alteromonas australica, a world apart.</title>
        <authorList>
            <person name="Gonzaga A."/>
            <person name="Lopez-Perez M."/>
            <person name="Rodriguez-Valera F."/>
        </authorList>
    </citation>
    <scope>NUCLEOTIDE SEQUENCE [LARGE SCALE GENOMIC DNA]</scope>
    <source>
        <strain evidence="3 4">H 17</strain>
    </source>
</reference>
<feature type="signal peptide" evidence="1">
    <location>
        <begin position="1"/>
        <end position="24"/>
    </location>
</feature>
<feature type="chain" id="PRO_5001708606" description="Lipid/polyisoprenoid-binding YceI-like domain-containing protein" evidence="1">
    <location>
        <begin position="25"/>
        <end position="194"/>
    </location>
</feature>
<accession>A0A075P4D5</accession>
<evidence type="ECO:0000313" key="3">
    <source>
        <dbReference type="EMBL" id="AIG00539.1"/>
    </source>
</evidence>
<dbReference type="eggNOG" id="COG2353">
    <property type="taxonomic scope" value="Bacteria"/>
</dbReference>
<dbReference type="PANTHER" id="PTHR34406:SF1">
    <property type="entry name" value="PROTEIN YCEI"/>
    <property type="match status" value="1"/>
</dbReference>
<name>A0A075P4D5_9ALTE</name>
<gene>
    <name evidence="3" type="ORF">EP13_18665</name>
</gene>